<accession>A0AAV2SQ02</accession>
<feature type="domain" description="Vitellinogen open beta-sheet" evidence="1">
    <location>
        <begin position="35"/>
        <end position="240"/>
    </location>
</feature>
<evidence type="ECO:0000313" key="2">
    <source>
        <dbReference type="EMBL" id="CAL4236622.1"/>
    </source>
</evidence>
<reference evidence="2 3" key="1">
    <citation type="submission" date="2024-05" db="EMBL/GenBank/DDBJ databases">
        <authorList>
            <person name="Wallberg A."/>
        </authorList>
    </citation>
    <scope>NUCLEOTIDE SEQUENCE [LARGE SCALE GENOMIC DNA]</scope>
</reference>
<dbReference type="EMBL" id="CAXKWB010119769">
    <property type="protein sequence ID" value="CAL4236622.1"/>
    <property type="molecule type" value="Genomic_DNA"/>
</dbReference>
<dbReference type="SUPFAM" id="SSF56968">
    <property type="entry name" value="Lipovitellin-phosvitin complex, beta-sheet shell regions"/>
    <property type="match status" value="1"/>
</dbReference>
<dbReference type="InterPro" id="IPR015819">
    <property type="entry name" value="Lipid_transp_b-sht_shell"/>
</dbReference>
<comment type="caution">
    <text evidence="2">The sequence shown here is derived from an EMBL/GenBank/DDBJ whole genome shotgun (WGS) entry which is preliminary data.</text>
</comment>
<keyword evidence="3" id="KW-1185">Reference proteome</keyword>
<protein>
    <recommendedName>
        <fullName evidence="1">Vitellinogen open beta-sheet domain-containing protein</fullName>
    </recommendedName>
</protein>
<evidence type="ECO:0000259" key="1">
    <source>
        <dbReference type="Pfam" id="PF09172"/>
    </source>
</evidence>
<dbReference type="Proteomes" id="UP001497623">
    <property type="component" value="Unassembled WGS sequence"/>
</dbReference>
<dbReference type="InterPro" id="IPR015255">
    <property type="entry name" value="Vitellinogen_open_b-sht"/>
</dbReference>
<dbReference type="GO" id="GO:0005319">
    <property type="term" value="F:lipid transporter activity"/>
    <property type="evidence" value="ECO:0007669"/>
    <property type="project" value="InterPro"/>
</dbReference>
<name>A0AAV2SQ02_MEGNR</name>
<sequence>MQFPDVRQFSKHMIADLESIFGFNDTFLETDLVFQNSFIPRSVDFNLTSRYLRHLGGSFQFGGRLENLEEVLQNIFGHEATTKTLTEFMLQALEKFQHIVAEAGADFISSHRETRSIGIADIKNILKKVKQEVITEIRGWMYWRAGGLERLFTHFKFDPFSIDWDEMLENWVDSILEDVYQSLINYELDITNSWAAVEEEVTLWSVIGMPLKISHQEGVLVSLEASSKIDLFSLITNPFSSTLNFGFKPR</sequence>
<organism evidence="2 3">
    <name type="scientific">Meganyctiphanes norvegica</name>
    <name type="common">Northern krill</name>
    <name type="synonym">Thysanopoda norvegica</name>
    <dbReference type="NCBI Taxonomy" id="48144"/>
    <lineage>
        <taxon>Eukaryota</taxon>
        <taxon>Metazoa</taxon>
        <taxon>Ecdysozoa</taxon>
        <taxon>Arthropoda</taxon>
        <taxon>Crustacea</taxon>
        <taxon>Multicrustacea</taxon>
        <taxon>Malacostraca</taxon>
        <taxon>Eumalacostraca</taxon>
        <taxon>Eucarida</taxon>
        <taxon>Euphausiacea</taxon>
        <taxon>Euphausiidae</taxon>
        <taxon>Meganyctiphanes</taxon>
    </lineage>
</organism>
<proteinExistence type="predicted"/>
<dbReference type="AlphaFoldDB" id="A0AAV2SQ02"/>
<gene>
    <name evidence="2" type="ORF">MNOR_LOCUS40280</name>
</gene>
<dbReference type="Pfam" id="PF09172">
    <property type="entry name" value="Vit_open_b-sht"/>
    <property type="match status" value="1"/>
</dbReference>
<evidence type="ECO:0000313" key="3">
    <source>
        <dbReference type="Proteomes" id="UP001497623"/>
    </source>
</evidence>